<feature type="binding site" evidence="14">
    <location>
        <position position="188"/>
    </location>
    <ligand>
        <name>L-threonine</name>
        <dbReference type="ChEBI" id="CHEBI:57926"/>
    </ligand>
</feature>
<evidence type="ECO:0000256" key="11">
    <source>
        <dbReference type="ARBA" id="ARBA00029774"/>
    </source>
</evidence>
<dbReference type="GO" id="GO:0005737">
    <property type="term" value="C:cytoplasm"/>
    <property type="evidence" value="ECO:0007669"/>
    <property type="project" value="UniProtKB-SubCell"/>
</dbReference>
<feature type="domain" description="YrdC-like" evidence="16">
    <location>
        <begin position="20"/>
        <end position="206"/>
    </location>
</feature>
<dbReference type="GO" id="GO:0005524">
    <property type="term" value="F:ATP binding"/>
    <property type="evidence" value="ECO:0007669"/>
    <property type="project" value="UniProtKB-UniRule"/>
</dbReference>
<feature type="binding site" evidence="14">
    <location>
        <position position="158"/>
    </location>
    <ligand>
        <name>ATP</name>
        <dbReference type="ChEBI" id="CHEBI:30616"/>
    </ligand>
</feature>
<dbReference type="SUPFAM" id="SSF55821">
    <property type="entry name" value="YrdC/RibB"/>
    <property type="match status" value="1"/>
</dbReference>
<dbReference type="AlphaFoldDB" id="A0A7J3M0A9"/>
<keyword evidence="6 13" id="KW-0808">Transferase</keyword>
<dbReference type="Pfam" id="PF01300">
    <property type="entry name" value="Sua5_yciO_yrdC"/>
    <property type="match status" value="1"/>
</dbReference>
<dbReference type="Gene3D" id="3.40.50.11030">
    <property type="entry name" value="Threonylcarbamoyl-AMP synthase, C-terminal domain"/>
    <property type="match status" value="1"/>
</dbReference>
<reference evidence="17" key="1">
    <citation type="journal article" date="2020" name="mSystems">
        <title>Genome- and Community-Level Interaction Insights into Carbon Utilization and Element Cycling Functions of Hydrothermarchaeota in Hydrothermal Sediment.</title>
        <authorList>
            <person name="Zhou Z."/>
            <person name="Liu Y."/>
            <person name="Xu W."/>
            <person name="Pan J."/>
            <person name="Luo Z.H."/>
            <person name="Li M."/>
        </authorList>
    </citation>
    <scope>NUCLEOTIDE SEQUENCE [LARGE SCALE GENOMIC DNA]</scope>
    <source>
        <strain evidence="17">SpSt-587</strain>
    </source>
</reference>
<dbReference type="FunFam" id="3.40.50.11030:FF:000001">
    <property type="entry name" value="Threonylcarbamoyl-AMP synthase"/>
    <property type="match status" value="1"/>
</dbReference>
<dbReference type="PANTHER" id="PTHR17490">
    <property type="entry name" value="SUA5"/>
    <property type="match status" value="1"/>
</dbReference>
<dbReference type="FunFam" id="3.90.870.10:FF:000009">
    <property type="entry name" value="Threonylcarbamoyl-AMP synthase, putative"/>
    <property type="match status" value="1"/>
</dbReference>
<evidence type="ECO:0000256" key="1">
    <source>
        <dbReference type="ARBA" id="ARBA00004496"/>
    </source>
</evidence>
<dbReference type="Gene3D" id="3.90.870.10">
    <property type="entry name" value="DHBP synthase"/>
    <property type="match status" value="1"/>
</dbReference>
<evidence type="ECO:0000256" key="10">
    <source>
        <dbReference type="ARBA" id="ARBA00022840"/>
    </source>
</evidence>
<feature type="binding site" evidence="14">
    <location>
        <position position="69"/>
    </location>
    <ligand>
        <name>ATP</name>
        <dbReference type="ChEBI" id="CHEBI:30616"/>
    </ligand>
</feature>
<evidence type="ECO:0000256" key="9">
    <source>
        <dbReference type="ARBA" id="ARBA00022741"/>
    </source>
</evidence>
<dbReference type="InterPro" id="IPR038385">
    <property type="entry name" value="Sua5/YwlC_C"/>
</dbReference>
<dbReference type="InterPro" id="IPR017945">
    <property type="entry name" value="DHBP_synth_RibB-like_a/b_dom"/>
</dbReference>
<dbReference type="GO" id="GO:0061710">
    <property type="term" value="F:L-threonylcarbamoyladenylate synthase"/>
    <property type="evidence" value="ECO:0007669"/>
    <property type="project" value="UniProtKB-EC"/>
</dbReference>
<comment type="similarity">
    <text evidence="2 13">Belongs to the SUA5 family.</text>
</comment>
<keyword evidence="7 13" id="KW-0819">tRNA processing</keyword>
<dbReference type="EMBL" id="DSYZ01000025">
    <property type="protein sequence ID" value="HGT82331.1"/>
    <property type="molecule type" value="Genomic_DNA"/>
</dbReference>
<evidence type="ECO:0000259" key="16">
    <source>
        <dbReference type="PROSITE" id="PS51163"/>
    </source>
</evidence>
<dbReference type="GO" id="GO:0006450">
    <property type="term" value="P:regulation of translational fidelity"/>
    <property type="evidence" value="ECO:0007669"/>
    <property type="project" value="TreeGrafter"/>
</dbReference>
<evidence type="ECO:0000256" key="6">
    <source>
        <dbReference type="ARBA" id="ARBA00022679"/>
    </source>
</evidence>
<keyword evidence="10 13" id="KW-0067">ATP-binding</keyword>
<feature type="binding site" evidence="14">
    <location>
        <position position="202"/>
    </location>
    <ligand>
        <name>ATP</name>
        <dbReference type="ChEBI" id="CHEBI:30616"/>
    </ligand>
</feature>
<protein>
    <recommendedName>
        <fullName evidence="4 13">Threonylcarbamoyl-AMP synthase</fullName>
        <shortName evidence="13">TC-AMP synthase</shortName>
        <ecNumber evidence="3 13">2.7.7.87</ecNumber>
    </recommendedName>
    <alternativeName>
        <fullName evidence="11 13">L-threonylcarbamoyladenylate synthase</fullName>
    </alternativeName>
</protein>
<keyword evidence="5 13" id="KW-0963">Cytoplasm</keyword>
<organism evidence="17">
    <name type="scientific">Archaeoglobus fulgidus</name>
    <dbReference type="NCBI Taxonomy" id="2234"/>
    <lineage>
        <taxon>Archaea</taxon>
        <taxon>Methanobacteriati</taxon>
        <taxon>Methanobacteriota</taxon>
        <taxon>Archaeoglobi</taxon>
        <taxon>Archaeoglobales</taxon>
        <taxon>Archaeoglobaceae</taxon>
        <taxon>Archaeoglobus</taxon>
    </lineage>
</organism>
<feature type="coiled-coil region" evidence="15">
    <location>
        <begin position="302"/>
        <end position="329"/>
    </location>
</feature>
<evidence type="ECO:0000256" key="8">
    <source>
        <dbReference type="ARBA" id="ARBA00022695"/>
    </source>
</evidence>
<dbReference type="PROSITE" id="PS51163">
    <property type="entry name" value="YRDC"/>
    <property type="match status" value="1"/>
</dbReference>
<dbReference type="Pfam" id="PF03481">
    <property type="entry name" value="Sua5_C"/>
    <property type="match status" value="1"/>
</dbReference>
<dbReference type="GO" id="GO:0000049">
    <property type="term" value="F:tRNA binding"/>
    <property type="evidence" value="ECO:0007669"/>
    <property type="project" value="TreeGrafter"/>
</dbReference>
<feature type="binding site" evidence="14">
    <location>
        <position position="148"/>
    </location>
    <ligand>
        <name>L-threonine</name>
        <dbReference type="ChEBI" id="CHEBI:57926"/>
    </ligand>
</feature>
<feature type="binding site" evidence="14">
    <location>
        <position position="150"/>
    </location>
    <ligand>
        <name>ATP</name>
        <dbReference type="ChEBI" id="CHEBI:30616"/>
    </ligand>
</feature>
<feature type="binding site" evidence="14">
    <location>
        <position position="65"/>
    </location>
    <ligand>
        <name>ATP</name>
        <dbReference type="ChEBI" id="CHEBI:30616"/>
    </ligand>
</feature>
<accession>A0A7J3M0A9</accession>
<dbReference type="InterPro" id="IPR005145">
    <property type="entry name" value="Sua5_C"/>
</dbReference>
<dbReference type="InterPro" id="IPR006070">
    <property type="entry name" value="Sua5-like_dom"/>
</dbReference>
<evidence type="ECO:0000256" key="3">
    <source>
        <dbReference type="ARBA" id="ARBA00012584"/>
    </source>
</evidence>
<comment type="catalytic activity">
    <reaction evidence="12 13">
        <text>L-threonine + hydrogencarbonate + ATP = L-threonylcarbamoyladenylate + diphosphate + H2O</text>
        <dbReference type="Rhea" id="RHEA:36407"/>
        <dbReference type="ChEBI" id="CHEBI:15377"/>
        <dbReference type="ChEBI" id="CHEBI:17544"/>
        <dbReference type="ChEBI" id="CHEBI:30616"/>
        <dbReference type="ChEBI" id="CHEBI:33019"/>
        <dbReference type="ChEBI" id="CHEBI:57926"/>
        <dbReference type="ChEBI" id="CHEBI:73682"/>
        <dbReference type="EC" id="2.7.7.87"/>
    </reaction>
</comment>
<feature type="binding site" evidence="14">
    <location>
        <position position="244"/>
    </location>
    <ligand>
        <name>ATP</name>
        <dbReference type="ChEBI" id="CHEBI:30616"/>
    </ligand>
</feature>
<sequence>MEHREKRTLILRINSEKPEIEKIRIAAEVIRKGGLVAFPTETVYGLGADALNELAVKKIYLAKNRPFDNPTIVHVAERSEVYKLAKKVPEIAEELMNYFWPGPLTLVLEASEIVPRVTRGGLETVAIRMPRHKVALELIKQSRTPIAAPSANLAGRPSPTSAEHVIRDLHGKIDVILDAGSTVLGLESTVLDLTSEIPQILRPGSVSYEDLKRVIGKVEVHPAVLAKRELEFKARSPGMKHRHYAPNAEMVVVEGETEAMVEKVKEIAMNFSEQGKKVGILATDETLDRYPKKWVVKSLGTREDLGSVAKNLFKLLRELENEVDVIIAEGFPEKGVGLAIMNRLRKASNYNVVVAEKSVKN</sequence>
<comment type="function">
    <text evidence="13">Required for the formation of a threonylcarbamoyl group on adenosine at position 37 (t(6)A37) in tRNAs that read codons beginning with adenine.</text>
</comment>
<feature type="binding site" evidence="14">
    <location>
        <position position="74"/>
    </location>
    <ligand>
        <name>L-threonine</name>
        <dbReference type="ChEBI" id="CHEBI:57926"/>
    </ligand>
</feature>
<keyword evidence="15" id="KW-0175">Coiled coil</keyword>
<comment type="caution">
    <text evidence="17">The sequence shown here is derived from an EMBL/GenBank/DDBJ whole genome shotgun (WGS) entry which is preliminary data.</text>
</comment>
<keyword evidence="8 13" id="KW-0548">Nucleotidyltransferase</keyword>
<evidence type="ECO:0000256" key="7">
    <source>
        <dbReference type="ARBA" id="ARBA00022694"/>
    </source>
</evidence>
<dbReference type="PANTHER" id="PTHR17490:SF16">
    <property type="entry name" value="THREONYLCARBAMOYL-AMP SYNTHASE"/>
    <property type="match status" value="1"/>
</dbReference>
<evidence type="ECO:0000256" key="13">
    <source>
        <dbReference type="PIRNR" id="PIRNR004930"/>
    </source>
</evidence>
<evidence type="ECO:0000256" key="14">
    <source>
        <dbReference type="PIRSR" id="PIRSR004930-1"/>
    </source>
</evidence>
<dbReference type="NCBIfam" id="TIGR00057">
    <property type="entry name" value="L-threonylcarbamoyladenylate synthase"/>
    <property type="match status" value="1"/>
</dbReference>
<name>A0A7J3M0A9_ARCFL</name>
<evidence type="ECO:0000256" key="2">
    <source>
        <dbReference type="ARBA" id="ARBA00007663"/>
    </source>
</evidence>
<dbReference type="GO" id="GO:0008033">
    <property type="term" value="P:tRNA processing"/>
    <property type="evidence" value="ECO:0007669"/>
    <property type="project" value="UniProtKB-KW"/>
</dbReference>
<comment type="subcellular location">
    <subcellularLocation>
        <location evidence="1 13">Cytoplasm</location>
    </subcellularLocation>
</comment>
<evidence type="ECO:0000256" key="4">
    <source>
        <dbReference type="ARBA" id="ARBA00015492"/>
    </source>
</evidence>
<feature type="binding site" evidence="14">
    <location>
        <position position="128"/>
    </location>
    <ligand>
        <name>L-threonine</name>
        <dbReference type="ChEBI" id="CHEBI:57926"/>
    </ligand>
</feature>
<evidence type="ECO:0000256" key="12">
    <source>
        <dbReference type="ARBA" id="ARBA00048366"/>
    </source>
</evidence>
<proteinExistence type="inferred from homology"/>
<feature type="binding site" evidence="14">
    <location>
        <position position="124"/>
    </location>
    <ligand>
        <name>ATP</name>
        <dbReference type="ChEBI" id="CHEBI:30616"/>
    </ligand>
</feature>
<gene>
    <name evidence="17" type="ORF">ENT52_01170</name>
</gene>
<dbReference type="EC" id="2.7.7.87" evidence="3 13"/>
<evidence type="ECO:0000256" key="15">
    <source>
        <dbReference type="SAM" id="Coils"/>
    </source>
</evidence>
<feature type="binding site" evidence="14">
    <location>
        <position position="42"/>
    </location>
    <ligand>
        <name>L-threonine</name>
        <dbReference type="ChEBI" id="CHEBI:57926"/>
    </ligand>
</feature>
<dbReference type="PIRSF" id="PIRSF004930">
    <property type="entry name" value="Tln_factor_SUA5"/>
    <property type="match status" value="1"/>
</dbReference>
<keyword evidence="9 13" id="KW-0547">Nucleotide-binding</keyword>
<evidence type="ECO:0000313" key="17">
    <source>
        <dbReference type="EMBL" id="HGT82331.1"/>
    </source>
</evidence>
<dbReference type="GO" id="GO:0003725">
    <property type="term" value="F:double-stranded RNA binding"/>
    <property type="evidence" value="ECO:0007669"/>
    <property type="project" value="UniProtKB-UniRule"/>
</dbReference>
<dbReference type="InterPro" id="IPR010923">
    <property type="entry name" value="T(6)A37_SUA5"/>
</dbReference>
<dbReference type="InterPro" id="IPR050156">
    <property type="entry name" value="TC-AMP_synthase_SUA5"/>
</dbReference>
<evidence type="ECO:0000256" key="5">
    <source>
        <dbReference type="ARBA" id="ARBA00022490"/>
    </source>
</evidence>